<evidence type="ECO:0000256" key="12">
    <source>
        <dbReference type="NCBIfam" id="TIGR00437"/>
    </source>
</evidence>
<dbReference type="PANTHER" id="PTHR43185">
    <property type="entry name" value="FERROUS IRON TRANSPORT PROTEIN B"/>
    <property type="match status" value="1"/>
</dbReference>
<name>A0A840TVK2_9BACT</name>
<dbReference type="Gene3D" id="3.40.50.300">
    <property type="entry name" value="P-loop containing nucleotide triphosphate hydrolases"/>
    <property type="match status" value="1"/>
</dbReference>
<feature type="binding site" evidence="13">
    <location>
        <begin position="37"/>
        <end position="41"/>
    </location>
    <ligand>
        <name>GTP</name>
        <dbReference type="ChEBI" id="CHEBI:37565"/>
        <label>1</label>
    </ligand>
</feature>
<dbReference type="Pfam" id="PF07670">
    <property type="entry name" value="Gate"/>
    <property type="match status" value="2"/>
</dbReference>
<feature type="domain" description="FeoB-type G" evidence="16">
    <location>
        <begin position="5"/>
        <end position="177"/>
    </location>
</feature>
<evidence type="ECO:0000256" key="11">
    <source>
        <dbReference type="ARBA" id="ARBA00023136"/>
    </source>
</evidence>
<evidence type="ECO:0000256" key="6">
    <source>
        <dbReference type="ARBA" id="ARBA00022741"/>
    </source>
</evidence>
<feature type="transmembrane region" description="Helical" evidence="15">
    <location>
        <begin position="656"/>
        <end position="679"/>
    </location>
</feature>
<gene>
    <name evidence="17" type="ORF">HNQ92_002123</name>
</gene>
<evidence type="ECO:0000256" key="1">
    <source>
        <dbReference type="ARBA" id="ARBA00004651"/>
    </source>
</evidence>
<dbReference type="GO" id="GO:0015093">
    <property type="term" value="F:ferrous iron transmembrane transporter activity"/>
    <property type="evidence" value="ECO:0007669"/>
    <property type="project" value="UniProtKB-UniRule"/>
</dbReference>
<feature type="transmembrane region" description="Helical" evidence="15">
    <location>
        <begin position="289"/>
        <end position="310"/>
    </location>
</feature>
<evidence type="ECO:0000256" key="5">
    <source>
        <dbReference type="ARBA" id="ARBA00022692"/>
    </source>
</evidence>
<dbReference type="CDD" id="cd01879">
    <property type="entry name" value="FeoB"/>
    <property type="match status" value="1"/>
</dbReference>
<feature type="binding site" evidence="13">
    <location>
        <begin position="64"/>
        <end position="67"/>
    </location>
    <ligand>
        <name>GTP</name>
        <dbReference type="ChEBI" id="CHEBI:37565"/>
        <label>1</label>
    </ligand>
</feature>
<keyword evidence="9" id="KW-0406">Ion transport</keyword>
<feature type="transmembrane region" description="Helical" evidence="15">
    <location>
        <begin position="389"/>
        <end position="411"/>
    </location>
</feature>
<dbReference type="GO" id="GO:0005886">
    <property type="term" value="C:plasma membrane"/>
    <property type="evidence" value="ECO:0007669"/>
    <property type="project" value="UniProtKB-SubCell"/>
</dbReference>
<keyword evidence="3" id="KW-1003">Cell membrane</keyword>
<evidence type="ECO:0000256" key="15">
    <source>
        <dbReference type="RuleBase" id="RU362098"/>
    </source>
</evidence>
<feature type="binding site" evidence="13">
    <location>
        <begin position="12"/>
        <end position="19"/>
    </location>
    <ligand>
        <name>GTP</name>
        <dbReference type="ChEBI" id="CHEBI:37565"/>
        <label>1</label>
    </ligand>
</feature>
<evidence type="ECO:0000313" key="17">
    <source>
        <dbReference type="EMBL" id="MBB5283980.1"/>
    </source>
</evidence>
<keyword evidence="6 13" id="KW-0547">Nucleotide-binding</keyword>
<keyword evidence="5 15" id="KW-0812">Transmembrane</keyword>
<feature type="binding site" evidence="14">
    <location>
        <position position="23"/>
    </location>
    <ligand>
        <name>Mg(2+)</name>
        <dbReference type="ChEBI" id="CHEBI:18420"/>
        <label>2</label>
    </ligand>
</feature>
<keyword evidence="2 15" id="KW-0813">Transport</keyword>
<keyword evidence="10 13" id="KW-0342">GTP-binding</keyword>
<dbReference type="InterPro" id="IPR050860">
    <property type="entry name" value="FeoB_GTPase"/>
</dbReference>
<evidence type="ECO:0000259" key="16">
    <source>
        <dbReference type="PROSITE" id="PS51711"/>
    </source>
</evidence>
<feature type="transmembrane region" description="Helical" evidence="15">
    <location>
        <begin position="345"/>
        <end position="369"/>
    </location>
</feature>
<dbReference type="Proteomes" id="UP000557307">
    <property type="component" value="Unassembled WGS sequence"/>
</dbReference>
<comment type="caution">
    <text evidence="17">The sequence shown here is derived from an EMBL/GenBank/DDBJ whole genome shotgun (WGS) entry which is preliminary data.</text>
</comment>
<reference evidence="17 18" key="1">
    <citation type="submission" date="2020-08" db="EMBL/GenBank/DDBJ databases">
        <title>Genomic Encyclopedia of Type Strains, Phase IV (KMG-IV): sequencing the most valuable type-strain genomes for metagenomic binning, comparative biology and taxonomic classification.</title>
        <authorList>
            <person name="Goeker M."/>
        </authorList>
    </citation>
    <scope>NUCLEOTIDE SEQUENCE [LARGE SCALE GENOMIC DNA]</scope>
    <source>
        <strain evidence="17 18">DSM 105074</strain>
    </source>
</reference>
<dbReference type="PRINTS" id="PR00326">
    <property type="entry name" value="GTP1OBG"/>
</dbReference>
<dbReference type="GO" id="GO:0046872">
    <property type="term" value="F:metal ion binding"/>
    <property type="evidence" value="ECO:0007669"/>
    <property type="project" value="UniProtKB-KW"/>
</dbReference>
<dbReference type="AlphaFoldDB" id="A0A840TVK2"/>
<accession>A0A840TVK2</accession>
<evidence type="ECO:0000256" key="14">
    <source>
        <dbReference type="PIRSR" id="PIRSR603373-2"/>
    </source>
</evidence>
<feature type="binding site" evidence="14">
    <location>
        <position position="27"/>
    </location>
    <ligand>
        <name>Mg(2+)</name>
        <dbReference type="ChEBI" id="CHEBI:18420"/>
        <label>2</label>
    </ligand>
</feature>
<feature type="binding site" evidence="14">
    <location>
        <position position="26"/>
    </location>
    <ligand>
        <name>Mg(2+)</name>
        <dbReference type="ChEBI" id="CHEBI:18420"/>
        <label>2</label>
    </ligand>
</feature>
<dbReference type="SUPFAM" id="SSF52540">
    <property type="entry name" value="P-loop containing nucleoside triphosphate hydrolases"/>
    <property type="match status" value="1"/>
</dbReference>
<evidence type="ECO:0000256" key="13">
    <source>
        <dbReference type="PIRSR" id="PIRSR603373-1"/>
    </source>
</evidence>
<dbReference type="InterPro" id="IPR003373">
    <property type="entry name" value="Fe2_transport_prot-B"/>
</dbReference>
<keyword evidence="11 15" id="KW-0472">Membrane</keyword>
<dbReference type="RefSeq" id="WP_184173920.1">
    <property type="nucleotide sequence ID" value="NZ_JACHGF010000003.1"/>
</dbReference>
<dbReference type="InterPro" id="IPR006073">
    <property type="entry name" value="GTP-bd"/>
</dbReference>
<comment type="similarity">
    <text evidence="15">Belongs to the TRAFAC class TrmE-Era-EngA-EngB-Septin-like GTPase superfamily. FeoB GTPase (TC 9.A.8) family.</text>
</comment>
<evidence type="ECO:0000256" key="9">
    <source>
        <dbReference type="ARBA" id="ARBA00023065"/>
    </source>
</evidence>
<sequence length="711" mass="78944">MKQKKNRIALVGNPNAGKSSLFNQLTGLRQKTGNFPGVTVEKKSGTFRLTTPDQGAVQEVLLIDFPGIYSIYPKSADEQVVMNVLANPSHPDYPDAVIVVADASNLQRNLLLFTEIADLGLPTVLALNMLDIARSMNQEVNAVPLAMQLGVPVVKINARTGEGLAHLRQAVQQLLDHEKAALPYFFDPSETQAALIEEVKESYQLTNNYLALQYVCQHDSFAFLDQPRRARLDAFIDKHGFDQTDFLARETITRYERLKPIVEKAVKVDGFGAQPRWTQRLDRVLLHPVWGYLSFMLILLVIFQAVFAWAQYPMDWIDAGTASLIGWTKEALPAGVLNELLTDGLMAGIGGVIIFIPQIAFLFALVALLEESGYMARVMVIMDRMMRRLGLNGRSVVPLISGVACAVPAIMTTRSITNSYERLLTILVTPLMSCSARLPIYTILIALVVPEQTVLGVLNLQGLVLFALYFLGLAAALGSAWLLSFFIKRKETSYFMLEMPTYKLPRWSHVGITVYDSVRSFVVEAGRIIVAISIVLWVLASYGPGDRMEAAEESVRARMAQEAPDVQEAAVSSVRLEYSYAGHFGRFIEPAIRPLGYDWKIGIALISSFAAREVFVGTMATIYSIGGDASEDAMTVKERLRAERNPRTGGPMYTPAVSYSLLVFYVFAMMCMSTLAIVYRETRGWKWPLIQLVYMMALAYGAAFAVYQLMS</sequence>
<dbReference type="NCBIfam" id="TIGR00437">
    <property type="entry name" value="feoB"/>
    <property type="match status" value="1"/>
</dbReference>
<feature type="binding site" evidence="13">
    <location>
        <begin position="128"/>
        <end position="131"/>
    </location>
    <ligand>
        <name>GTP</name>
        <dbReference type="ChEBI" id="CHEBI:37565"/>
        <label>1</label>
    </ligand>
</feature>
<evidence type="ECO:0000256" key="3">
    <source>
        <dbReference type="ARBA" id="ARBA00022475"/>
    </source>
</evidence>
<dbReference type="InterPro" id="IPR027417">
    <property type="entry name" value="P-loop_NTPase"/>
</dbReference>
<dbReference type="EMBL" id="JACHGF010000003">
    <property type="protein sequence ID" value="MBB5283980.1"/>
    <property type="molecule type" value="Genomic_DNA"/>
</dbReference>
<keyword evidence="18" id="KW-1185">Reference proteome</keyword>
<dbReference type="InterPro" id="IPR011640">
    <property type="entry name" value="Fe2_transport_prot_B_C"/>
</dbReference>
<evidence type="ECO:0000313" key="18">
    <source>
        <dbReference type="Proteomes" id="UP000557307"/>
    </source>
</evidence>
<dbReference type="InterPro" id="IPR011642">
    <property type="entry name" value="Gate_dom"/>
</dbReference>
<keyword evidence="4 15" id="KW-0410">Iron transport</keyword>
<evidence type="ECO:0000256" key="2">
    <source>
        <dbReference type="ARBA" id="ARBA00022448"/>
    </source>
</evidence>
<feature type="transmembrane region" description="Helical" evidence="15">
    <location>
        <begin position="691"/>
        <end position="710"/>
    </location>
</feature>
<protein>
    <recommendedName>
        <fullName evidence="12 15">Ferrous iron transport protein B</fullName>
    </recommendedName>
</protein>
<organism evidence="17 18">
    <name type="scientific">Rhabdobacter roseus</name>
    <dbReference type="NCBI Taxonomy" id="1655419"/>
    <lineage>
        <taxon>Bacteria</taxon>
        <taxon>Pseudomonadati</taxon>
        <taxon>Bacteroidota</taxon>
        <taxon>Cytophagia</taxon>
        <taxon>Cytophagales</taxon>
        <taxon>Cytophagaceae</taxon>
        <taxon>Rhabdobacter</taxon>
    </lineage>
</organism>
<feature type="transmembrane region" description="Helical" evidence="15">
    <location>
        <begin position="462"/>
        <end position="487"/>
    </location>
</feature>
<dbReference type="Pfam" id="PF02421">
    <property type="entry name" value="FeoB_N"/>
    <property type="match status" value="1"/>
</dbReference>
<evidence type="ECO:0000256" key="10">
    <source>
        <dbReference type="ARBA" id="ARBA00023134"/>
    </source>
</evidence>
<keyword evidence="8 15" id="KW-0408">Iron</keyword>
<dbReference type="InterPro" id="IPR030389">
    <property type="entry name" value="G_FEOB_dom"/>
</dbReference>
<comment type="function">
    <text evidence="15">Probable transporter of a GTP-driven Fe(2+) uptake system.</text>
</comment>
<feature type="transmembrane region" description="Helical" evidence="15">
    <location>
        <begin position="423"/>
        <end position="450"/>
    </location>
</feature>
<dbReference type="GO" id="GO:0005525">
    <property type="term" value="F:GTP binding"/>
    <property type="evidence" value="ECO:0007669"/>
    <property type="project" value="UniProtKB-KW"/>
</dbReference>
<keyword evidence="14" id="KW-0479">Metal-binding</keyword>
<proteinExistence type="inferred from homology"/>
<evidence type="ECO:0000256" key="8">
    <source>
        <dbReference type="ARBA" id="ARBA00023004"/>
    </source>
</evidence>
<feature type="transmembrane region" description="Helical" evidence="15">
    <location>
        <begin position="521"/>
        <end position="540"/>
    </location>
</feature>
<dbReference type="PANTHER" id="PTHR43185:SF1">
    <property type="entry name" value="FE(2+) TRANSPORTER FEOB"/>
    <property type="match status" value="1"/>
</dbReference>
<evidence type="ECO:0000256" key="7">
    <source>
        <dbReference type="ARBA" id="ARBA00022989"/>
    </source>
</evidence>
<comment type="subcellular location">
    <subcellularLocation>
        <location evidence="15">Cell inner membrane</location>
        <topology evidence="15">Multi-pass membrane protein</topology>
    </subcellularLocation>
    <subcellularLocation>
        <location evidence="1">Cell membrane</location>
        <topology evidence="1">Multi-pass membrane protein</topology>
    </subcellularLocation>
</comment>
<dbReference type="PROSITE" id="PS51711">
    <property type="entry name" value="G_FEOB"/>
    <property type="match status" value="1"/>
</dbReference>
<evidence type="ECO:0000256" key="4">
    <source>
        <dbReference type="ARBA" id="ARBA00022496"/>
    </source>
</evidence>
<keyword evidence="14" id="KW-0460">Magnesium</keyword>
<dbReference type="Pfam" id="PF07664">
    <property type="entry name" value="FeoB_C"/>
    <property type="match status" value="1"/>
</dbReference>
<keyword evidence="7 15" id="KW-1133">Transmembrane helix</keyword>